<reference evidence="2 3" key="1">
    <citation type="submission" date="2023-09" db="EMBL/GenBank/DDBJ databases">
        <authorList>
            <person name="Rey-Velasco X."/>
        </authorList>
    </citation>
    <scope>NUCLEOTIDE SEQUENCE [LARGE SCALE GENOMIC DNA]</scope>
    <source>
        <strain evidence="2 3">F388</strain>
    </source>
</reference>
<keyword evidence="3" id="KW-1185">Reference proteome</keyword>
<dbReference type="SUPFAM" id="SSF52980">
    <property type="entry name" value="Restriction endonuclease-like"/>
    <property type="match status" value="1"/>
</dbReference>
<dbReference type="RefSeq" id="WP_311349989.1">
    <property type="nucleotide sequence ID" value="NZ_JAVRHR010000001.1"/>
</dbReference>
<dbReference type="Pfam" id="PF12705">
    <property type="entry name" value="PDDEXK_1"/>
    <property type="match status" value="1"/>
</dbReference>
<name>A0ABU3A969_9FLAO</name>
<dbReference type="EMBL" id="JAVRHR010000001">
    <property type="protein sequence ID" value="MDT0606435.1"/>
    <property type="molecule type" value="Genomic_DNA"/>
</dbReference>
<comment type="caution">
    <text evidence="2">The sequence shown here is derived from an EMBL/GenBank/DDBJ whole genome shotgun (WGS) entry which is preliminary data.</text>
</comment>
<dbReference type="InterPro" id="IPR027417">
    <property type="entry name" value="P-loop_NTPase"/>
</dbReference>
<evidence type="ECO:0000259" key="1">
    <source>
        <dbReference type="Pfam" id="PF12705"/>
    </source>
</evidence>
<organism evidence="2 3">
    <name type="scientific">Croceitalea rosinachiae</name>
    <dbReference type="NCBI Taxonomy" id="3075596"/>
    <lineage>
        <taxon>Bacteria</taxon>
        <taxon>Pseudomonadati</taxon>
        <taxon>Bacteroidota</taxon>
        <taxon>Flavobacteriia</taxon>
        <taxon>Flavobacteriales</taxon>
        <taxon>Flavobacteriaceae</taxon>
        <taxon>Croceitalea</taxon>
    </lineage>
</organism>
<gene>
    <name evidence="2" type="ORF">RM706_05320</name>
</gene>
<proteinExistence type="predicted"/>
<protein>
    <submittedName>
        <fullName evidence="2">PD-(D/E)XK nuclease family protein</fullName>
    </submittedName>
</protein>
<dbReference type="InterPro" id="IPR011604">
    <property type="entry name" value="PDDEXK-like_dom_sf"/>
</dbReference>
<sequence length="914" mass="105550">MDSFLQYVTKNTYNKYGSFENLIFVVPSVRSGTYLKKYIAQLINTPIFSPTIISIENFIQEVSQLRKTPNTELVFRLYNIYLKSDIKEKDDFFSFNRWCQTLLADFDELDRYLIDTHSLFDYLTALTKIKEWGKTNNLTTLITDYVKFTKSFKYLYDTLTDDLLKTKDSYQGLRYKEAVKNIKLYINQTETKSHIFVGFNALNSAEEFVIQKILKESNSEIYWDIDEYFLKDSLHDARYFIHKHKKNWSYLTDKPLNGISNHYLSKKRFEITGIPKNISQAKFIGSLLSKIHLKKDSNQPIALVLADETLLPAVLNSIPLEVTEINITMGYPLSDTTVSNFFSILIDFHISASNDSWYFKDILRLLSNPISITLLDSNEALTSMLIEKILKNNYSYLSAEELHGLIKHDSSFFNGLFPLKKLNSKEFINLSVAIVSYLKSYYTQANQLIESESLQLFHKLFNQLSQYTTKLDYLKDLKPLKAVLVELISLEKLNFQGSATDGLQIMGMLESRTLGFETVIISSINEGILPAGKSNNSFIPYDVKKEYHMPTFKDKDAVYTYHFYRLLQRAKNIYLTYNTEHDVLEGGEKSRFITQLMTDSNLTGSVIHQIAVQDTPSNLYSEKQIDKTPMLLKQIKQICSSGFSPTSLTNYIKNPYGFYKQHILKIKDLQQVEETIAHNTFGTIIHDTLEDLYTPYIGKTLNKTLITSLKKRVEVIVRHNFSKSYSDKNIEKGQNLIVLKVINKYIQSALDFEIQEVEKKQIKVLALEQELKIELDIPDLDFPVFLKGKLDRIDEVDGQLRIIDYKTGQVTSSELEISTFEELTLDDKKTKAFQLLCYALLYCNKNSIQFVNAGILPIKNLNKGILYFAKKSTAKPISKNNSITEQLLQDFQSQLKHLILEITNPNIPFKETLV</sequence>
<dbReference type="Proteomes" id="UP001255246">
    <property type="component" value="Unassembled WGS sequence"/>
</dbReference>
<dbReference type="InterPro" id="IPR038726">
    <property type="entry name" value="PDDEXK_AddAB-type"/>
</dbReference>
<dbReference type="InterPro" id="IPR011335">
    <property type="entry name" value="Restrct_endonuc-II-like"/>
</dbReference>
<dbReference type="SUPFAM" id="SSF52540">
    <property type="entry name" value="P-loop containing nucleoside triphosphate hydrolases"/>
    <property type="match status" value="1"/>
</dbReference>
<evidence type="ECO:0000313" key="3">
    <source>
        <dbReference type="Proteomes" id="UP001255246"/>
    </source>
</evidence>
<accession>A0ABU3A969</accession>
<dbReference type="Gene3D" id="3.90.320.10">
    <property type="match status" value="1"/>
</dbReference>
<feature type="domain" description="PD-(D/E)XK endonuclease-like" evidence="1">
    <location>
        <begin position="643"/>
        <end position="911"/>
    </location>
</feature>
<evidence type="ECO:0000313" key="2">
    <source>
        <dbReference type="EMBL" id="MDT0606435.1"/>
    </source>
</evidence>